<dbReference type="Pfam" id="PF09836">
    <property type="entry name" value="DUF2063"/>
    <property type="match status" value="1"/>
</dbReference>
<dbReference type="AlphaFoldDB" id="A0A3B0WGB0"/>
<proteinExistence type="predicted"/>
<dbReference type="Pfam" id="PF22106">
    <property type="entry name" value="NGO1945_C"/>
    <property type="match status" value="1"/>
</dbReference>
<reference evidence="3" key="1">
    <citation type="submission" date="2018-06" db="EMBL/GenBank/DDBJ databases">
        <authorList>
            <person name="Zhirakovskaya E."/>
        </authorList>
    </citation>
    <scope>NUCLEOTIDE SEQUENCE</scope>
</reference>
<sequence>MSNKPSFKQAQIEFAAHIRDPELNPKPDSIEDRRMAIYRDLFINSIAGLLSGSFPVIRSLYNDKDWQQLVRAYYKKEHNKTPHFPEIPREFVAFLKDHQQIDPRKPFLYELAHYEWLELHLEKHSIEIEKYTDENAAGHLLHEVPVVSPLVRLHTYQHPVHQIKTSFQPQEQLEQPLFMAVWRDTEYQVHFTAMNPFSALLLENLMNHSELTGQQLLEQLAEAHQYPDKKQFVQFGLQTLKKWLDQDIIIPAKNNKIIKE</sequence>
<dbReference type="Gene3D" id="1.10.150.690">
    <property type="entry name" value="DUF2063"/>
    <property type="match status" value="1"/>
</dbReference>
<feature type="domain" description="Putative DNA-binding" evidence="1">
    <location>
        <begin position="10"/>
        <end position="95"/>
    </location>
</feature>
<name>A0A3B0WGB0_9ZZZZ</name>
<dbReference type="InterPro" id="IPR054098">
    <property type="entry name" value="NGO1945-like_C"/>
</dbReference>
<dbReference type="InterPro" id="IPR018640">
    <property type="entry name" value="DUF2063"/>
</dbReference>
<protein>
    <submittedName>
        <fullName evidence="3">Uncharacterized protein</fullName>
    </submittedName>
</protein>
<dbReference type="InterPro" id="IPR044922">
    <property type="entry name" value="DUF2063_N_sf"/>
</dbReference>
<gene>
    <name evidence="3" type="ORF">MNBD_GAMMA02-1723</name>
</gene>
<dbReference type="EMBL" id="UOFA01000409">
    <property type="protein sequence ID" value="VAW48439.1"/>
    <property type="molecule type" value="Genomic_DNA"/>
</dbReference>
<evidence type="ECO:0000259" key="2">
    <source>
        <dbReference type="Pfam" id="PF22106"/>
    </source>
</evidence>
<dbReference type="Gene3D" id="3.90.930.50">
    <property type="match status" value="1"/>
</dbReference>
<evidence type="ECO:0000313" key="3">
    <source>
        <dbReference type="EMBL" id="VAW48439.1"/>
    </source>
</evidence>
<evidence type="ECO:0000259" key="1">
    <source>
        <dbReference type="Pfam" id="PF09836"/>
    </source>
</evidence>
<accession>A0A3B0WGB0</accession>
<feature type="domain" description="NGO1945-like C-terminal" evidence="2">
    <location>
        <begin position="148"/>
        <end position="244"/>
    </location>
</feature>
<organism evidence="3">
    <name type="scientific">hydrothermal vent metagenome</name>
    <dbReference type="NCBI Taxonomy" id="652676"/>
    <lineage>
        <taxon>unclassified sequences</taxon>
        <taxon>metagenomes</taxon>
        <taxon>ecological metagenomes</taxon>
    </lineage>
</organism>